<gene>
    <name evidence="2" type="ORF">E5676_scaffold952G00370</name>
</gene>
<sequence>MGEEALERTLTELYEPDAHQRPIGHHNDQCSKIKEVSAKGGFKRNDRVTPTTLIRGTIQHFFLIIITRILLIILYLKLSQPRKEFKNDEELLGVFKKIEVNLPLLIAIKSIPRYAKFLKKLFTHKKRSRSQEKENGIELKVFPSQLKHVFLEENNTYPVIISKELIEEQEQGCLKP</sequence>
<keyword evidence="1" id="KW-0472">Membrane</keyword>
<feature type="transmembrane region" description="Helical" evidence="1">
    <location>
        <begin position="58"/>
        <end position="76"/>
    </location>
</feature>
<accession>A0A5D3CJI1</accession>
<proteinExistence type="predicted"/>
<dbReference type="AlphaFoldDB" id="A0A5D3CJI1"/>
<name>A0A5D3CJI1_CUCMM</name>
<dbReference type="Proteomes" id="UP000321947">
    <property type="component" value="Unassembled WGS sequence"/>
</dbReference>
<evidence type="ECO:0000313" key="2">
    <source>
        <dbReference type="EMBL" id="TYK11570.1"/>
    </source>
</evidence>
<comment type="caution">
    <text evidence="2">The sequence shown here is derived from an EMBL/GenBank/DDBJ whole genome shotgun (WGS) entry which is preliminary data.</text>
</comment>
<evidence type="ECO:0000313" key="3">
    <source>
        <dbReference type="Proteomes" id="UP000321947"/>
    </source>
</evidence>
<dbReference type="EMBL" id="SSTD01010708">
    <property type="protein sequence ID" value="TYK11570.1"/>
    <property type="molecule type" value="Genomic_DNA"/>
</dbReference>
<keyword evidence="1" id="KW-1133">Transmembrane helix</keyword>
<evidence type="ECO:0000256" key="1">
    <source>
        <dbReference type="SAM" id="Phobius"/>
    </source>
</evidence>
<reference evidence="2 3" key="1">
    <citation type="submission" date="2019-08" db="EMBL/GenBank/DDBJ databases">
        <title>Draft genome sequences of two oriental melons (Cucumis melo L. var makuwa).</title>
        <authorList>
            <person name="Kwon S.-Y."/>
        </authorList>
    </citation>
    <scope>NUCLEOTIDE SEQUENCE [LARGE SCALE GENOMIC DNA]</scope>
    <source>
        <strain evidence="3">cv. Chang Bougi</strain>
        <tissue evidence="2">Leaf</tissue>
    </source>
</reference>
<keyword evidence="1" id="KW-0812">Transmembrane</keyword>
<protein>
    <submittedName>
        <fullName evidence="2">Retropepsin-like protein</fullName>
    </submittedName>
</protein>
<organism evidence="2 3">
    <name type="scientific">Cucumis melo var. makuwa</name>
    <name type="common">Oriental melon</name>
    <dbReference type="NCBI Taxonomy" id="1194695"/>
    <lineage>
        <taxon>Eukaryota</taxon>
        <taxon>Viridiplantae</taxon>
        <taxon>Streptophyta</taxon>
        <taxon>Embryophyta</taxon>
        <taxon>Tracheophyta</taxon>
        <taxon>Spermatophyta</taxon>
        <taxon>Magnoliopsida</taxon>
        <taxon>eudicotyledons</taxon>
        <taxon>Gunneridae</taxon>
        <taxon>Pentapetalae</taxon>
        <taxon>rosids</taxon>
        <taxon>fabids</taxon>
        <taxon>Cucurbitales</taxon>
        <taxon>Cucurbitaceae</taxon>
        <taxon>Benincaseae</taxon>
        <taxon>Cucumis</taxon>
    </lineage>
</organism>